<accession>A0A9D2GG81</accession>
<reference evidence="4" key="1">
    <citation type="journal article" date="2021" name="PeerJ">
        <title>Extensive microbial diversity within the chicken gut microbiome revealed by metagenomics and culture.</title>
        <authorList>
            <person name="Gilroy R."/>
            <person name="Ravi A."/>
            <person name="Getino M."/>
            <person name="Pursley I."/>
            <person name="Horton D.L."/>
            <person name="Alikhan N.F."/>
            <person name="Baker D."/>
            <person name="Gharbi K."/>
            <person name="Hall N."/>
            <person name="Watson M."/>
            <person name="Adriaenssens E.M."/>
            <person name="Foster-Nyarko E."/>
            <person name="Jarju S."/>
            <person name="Secka A."/>
            <person name="Antonio M."/>
            <person name="Oren A."/>
            <person name="Chaudhuri R.R."/>
            <person name="La Ragione R."/>
            <person name="Hildebrand F."/>
            <person name="Pallen M.J."/>
        </authorList>
    </citation>
    <scope>NUCLEOTIDE SEQUENCE</scope>
    <source>
        <strain evidence="4">ChiBcec1-1093</strain>
    </source>
</reference>
<evidence type="ECO:0000256" key="3">
    <source>
        <dbReference type="SAM" id="SignalP"/>
    </source>
</evidence>
<dbReference type="Proteomes" id="UP000824101">
    <property type="component" value="Unassembled WGS sequence"/>
</dbReference>
<dbReference type="PIRSF" id="PIRSF017082">
    <property type="entry name" value="YflP"/>
    <property type="match status" value="1"/>
</dbReference>
<organism evidence="4 5">
    <name type="scientific">Candidatus Lachnoclostridium stercorigallinarum</name>
    <dbReference type="NCBI Taxonomy" id="2838634"/>
    <lineage>
        <taxon>Bacteria</taxon>
        <taxon>Bacillati</taxon>
        <taxon>Bacillota</taxon>
        <taxon>Clostridia</taxon>
        <taxon>Lachnospirales</taxon>
        <taxon>Lachnospiraceae</taxon>
    </lineage>
</organism>
<comment type="caution">
    <text evidence="4">The sequence shown here is derived from an EMBL/GenBank/DDBJ whole genome shotgun (WGS) entry which is preliminary data.</text>
</comment>
<evidence type="ECO:0000256" key="2">
    <source>
        <dbReference type="SAM" id="MobiDB-lite"/>
    </source>
</evidence>
<dbReference type="InterPro" id="IPR042100">
    <property type="entry name" value="Bug_dom1"/>
</dbReference>
<dbReference type="CDD" id="cd07012">
    <property type="entry name" value="PBP2_Bug_TTT"/>
    <property type="match status" value="1"/>
</dbReference>
<feature type="signal peptide" evidence="3">
    <location>
        <begin position="1"/>
        <end position="22"/>
    </location>
</feature>
<evidence type="ECO:0000313" key="5">
    <source>
        <dbReference type="Proteomes" id="UP000824101"/>
    </source>
</evidence>
<dbReference type="EMBL" id="DXBC01000013">
    <property type="protein sequence ID" value="HIZ78295.1"/>
    <property type="molecule type" value="Genomic_DNA"/>
</dbReference>
<dbReference type="AlphaFoldDB" id="A0A9D2GG81"/>
<proteinExistence type="inferred from homology"/>
<comment type="similarity">
    <text evidence="1">Belongs to the UPF0065 (bug) family.</text>
</comment>
<feature type="chain" id="PRO_5039043334" description="Tripartite tricarboxylate transporter substrate binding protein" evidence="3">
    <location>
        <begin position="23"/>
        <end position="361"/>
    </location>
</feature>
<dbReference type="PROSITE" id="PS51257">
    <property type="entry name" value="PROKAR_LIPOPROTEIN"/>
    <property type="match status" value="1"/>
</dbReference>
<name>A0A9D2GG81_9FIRM</name>
<sequence>MKKRWKKVAALAMSAVMTLSLAACGGGSSGETAAPADSAAPAAEGEEAQADASDWTWERKVTLVCPWGVGGGADGTLRPLQPILEEELGVPVEIVNVEGAGGANGVNYAYKQPADGYTYMLGTQSLIMLDLQKILPMDFKAEFIPVSKLVHSILIVGSSAKAMEGKFTNFDEFIEYAKSHPQELSCGMLTATGADSVAMKQTLAGGLGCDVTEVENYVKIVSYSSGSEMSSAMAGGHIHISISGVDEIKGLIDSGDIVPLISLSEERMSTYPEIECTGEKGIDSYIGTWRGIFARTDTPAEAVAAMDAAIKKAWDSPEYQEFLKNAVYLDREGYQTGADFQSLIDQEYVTFEEYLKGAGLM</sequence>
<dbReference type="PANTHER" id="PTHR42928:SF5">
    <property type="entry name" value="BLR1237 PROTEIN"/>
    <property type="match status" value="1"/>
</dbReference>
<dbReference type="Gene3D" id="3.40.190.10">
    <property type="entry name" value="Periplasmic binding protein-like II"/>
    <property type="match status" value="1"/>
</dbReference>
<keyword evidence="3" id="KW-0732">Signal</keyword>
<dbReference type="InterPro" id="IPR005064">
    <property type="entry name" value="BUG"/>
</dbReference>
<evidence type="ECO:0000256" key="1">
    <source>
        <dbReference type="ARBA" id="ARBA00006987"/>
    </source>
</evidence>
<gene>
    <name evidence="4" type="ORF">IAA17_00680</name>
</gene>
<dbReference type="Gene3D" id="3.40.190.150">
    <property type="entry name" value="Bordetella uptake gene, domain 1"/>
    <property type="match status" value="1"/>
</dbReference>
<feature type="compositionally biased region" description="Low complexity" evidence="2">
    <location>
        <begin position="33"/>
        <end position="43"/>
    </location>
</feature>
<evidence type="ECO:0000313" key="4">
    <source>
        <dbReference type="EMBL" id="HIZ78295.1"/>
    </source>
</evidence>
<reference evidence="4" key="2">
    <citation type="submission" date="2021-04" db="EMBL/GenBank/DDBJ databases">
        <authorList>
            <person name="Gilroy R."/>
        </authorList>
    </citation>
    <scope>NUCLEOTIDE SEQUENCE</scope>
    <source>
        <strain evidence="4">ChiBcec1-1093</strain>
    </source>
</reference>
<protein>
    <recommendedName>
        <fullName evidence="6">Tripartite tricarboxylate transporter substrate binding protein</fullName>
    </recommendedName>
</protein>
<evidence type="ECO:0008006" key="6">
    <source>
        <dbReference type="Google" id="ProtNLM"/>
    </source>
</evidence>
<dbReference type="PANTHER" id="PTHR42928">
    <property type="entry name" value="TRICARBOXYLATE-BINDING PROTEIN"/>
    <property type="match status" value="1"/>
</dbReference>
<feature type="region of interest" description="Disordered" evidence="2">
    <location>
        <begin position="30"/>
        <end position="52"/>
    </location>
</feature>
<dbReference type="Pfam" id="PF03401">
    <property type="entry name" value="TctC"/>
    <property type="match status" value="1"/>
</dbReference>